<proteinExistence type="predicted"/>
<evidence type="ECO:0000313" key="2">
    <source>
        <dbReference type="Proteomes" id="UP001292094"/>
    </source>
</evidence>
<gene>
    <name evidence="1" type="ORF">Pmani_028228</name>
</gene>
<dbReference type="Proteomes" id="UP001292094">
    <property type="component" value="Unassembled WGS sequence"/>
</dbReference>
<accession>A0AAE1P159</accession>
<dbReference type="EMBL" id="JAWZYT010003227">
    <property type="protein sequence ID" value="KAK4299498.1"/>
    <property type="molecule type" value="Genomic_DNA"/>
</dbReference>
<name>A0AAE1P159_9EUCA</name>
<keyword evidence="2" id="KW-1185">Reference proteome</keyword>
<dbReference type="AlphaFoldDB" id="A0AAE1P159"/>
<reference evidence="1" key="1">
    <citation type="submission" date="2023-11" db="EMBL/GenBank/DDBJ databases">
        <title>Genome assemblies of two species of porcelain crab, Petrolisthes cinctipes and Petrolisthes manimaculis (Anomura: Porcellanidae).</title>
        <authorList>
            <person name="Angst P."/>
        </authorList>
    </citation>
    <scope>NUCLEOTIDE SEQUENCE</scope>
    <source>
        <strain evidence="1">PB745_02</strain>
        <tissue evidence="1">Gill</tissue>
    </source>
</reference>
<organism evidence="1 2">
    <name type="scientific">Petrolisthes manimaculis</name>
    <dbReference type="NCBI Taxonomy" id="1843537"/>
    <lineage>
        <taxon>Eukaryota</taxon>
        <taxon>Metazoa</taxon>
        <taxon>Ecdysozoa</taxon>
        <taxon>Arthropoda</taxon>
        <taxon>Crustacea</taxon>
        <taxon>Multicrustacea</taxon>
        <taxon>Malacostraca</taxon>
        <taxon>Eumalacostraca</taxon>
        <taxon>Eucarida</taxon>
        <taxon>Decapoda</taxon>
        <taxon>Pleocyemata</taxon>
        <taxon>Anomura</taxon>
        <taxon>Galatheoidea</taxon>
        <taxon>Porcellanidae</taxon>
        <taxon>Petrolisthes</taxon>
    </lineage>
</organism>
<protein>
    <submittedName>
        <fullName evidence="1">Uncharacterized protein</fullName>
    </submittedName>
</protein>
<comment type="caution">
    <text evidence="1">The sequence shown here is derived from an EMBL/GenBank/DDBJ whole genome shotgun (WGS) entry which is preliminary data.</text>
</comment>
<evidence type="ECO:0000313" key="1">
    <source>
        <dbReference type="EMBL" id="KAK4299498.1"/>
    </source>
</evidence>
<sequence>MHSSHARPSGSEDFLSAFLERVDQVASLQRPAWQMFTPSSTDPSLVCEDETEYTATRTLAELELMLPARRDKVYSRASRHTVNN</sequence>